<feature type="transmembrane region" description="Helical" evidence="6">
    <location>
        <begin position="363"/>
        <end position="385"/>
    </location>
</feature>
<dbReference type="EMBL" id="CP007142">
    <property type="protein sequence ID" value="AJQ96846.1"/>
    <property type="molecule type" value="Genomic_DNA"/>
</dbReference>
<keyword evidence="4 6" id="KW-1133">Transmembrane helix</keyword>
<feature type="transmembrane region" description="Helical" evidence="6">
    <location>
        <begin position="300"/>
        <end position="325"/>
    </location>
</feature>
<dbReference type="InterPro" id="IPR020846">
    <property type="entry name" value="MFS_dom"/>
</dbReference>
<dbReference type="InterPro" id="IPR050189">
    <property type="entry name" value="MFS_Efflux_Transporters"/>
</dbReference>
<evidence type="ECO:0000256" key="1">
    <source>
        <dbReference type="ARBA" id="ARBA00004651"/>
    </source>
</evidence>
<feature type="transmembrane region" description="Helical" evidence="6">
    <location>
        <begin position="39"/>
        <end position="60"/>
    </location>
</feature>
<evidence type="ECO:0000256" key="6">
    <source>
        <dbReference type="SAM" id="Phobius"/>
    </source>
</evidence>
<organism evidence="8 9">
    <name type="scientific">Gynuella sunshinyii YC6258</name>
    <dbReference type="NCBI Taxonomy" id="1445510"/>
    <lineage>
        <taxon>Bacteria</taxon>
        <taxon>Pseudomonadati</taxon>
        <taxon>Pseudomonadota</taxon>
        <taxon>Gammaproteobacteria</taxon>
        <taxon>Oceanospirillales</taxon>
        <taxon>Saccharospirillaceae</taxon>
        <taxon>Gynuella</taxon>
    </lineage>
</organism>
<feature type="transmembrane region" description="Helical" evidence="6">
    <location>
        <begin position="158"/>
        <end position="177"/>
    </location>
</feature>
<feature type="domain" description="Major facilitator superfamily (MFS) profile" evidence="7">
    <location>
        <begin position="1"/>
        <end position="389"/>
    </location>
</feature>
<name>A0A0C5VRI0_9GAMM</name>
<dbReference type="PANTHER" id="PTHR43124:SF3">
    <property type="entry name" value="CHLORAMPHENICOL EFFLUX PUMP RV0191"/>
    <property type="match status" value="1"/>
</dbReference>
<dbReference type="PANTHER" id="PTHR43124">
    <property type="entry name" value="PURINE EFFLUX PUMP PBUE"/>
    <property type="match status" value="1"/>
</dbReference>
<evidence type="ECO:0000313" key="9">
    <source>
        <dbReference type="Proteomes" id="UP000032266"/>
    </source>
</evidence>
<dbReference type="InterPro" id="IPR036259">
    <property type="entry name" value="MFS_trans_sf"/>
</dbReference>
<evidence type="ECO:0000313" key="8">
    <source>
        <dbReference type="EMBL" id="AJQ96846.1"/>
    </source>
</evidence>
<keyword evidence="5 6" id="KW-0472">Membrane</keyword>
<evidence type="ECO:0000256" key="4">
    <source>
        <dbReference type="ARBA" id="ARBA00022989"/>
    </source>
</evidence>
<dbReference type="AlphaFoldDB" id="A0A0C5VRI0"/>
<feature type="transmembrane region" description="Helical" evidence="6">
    <location>
        <begin position="211"/>
        <end position="235"/>
    </location>
</feature>
<keyword evidence="3 6" id="KW-0812">Transmembrane</keyword>
<feature type="transmembrane region" description="Helical" evidence="6">
    <location>
        <begin position="129"/>
        <end position="152"/>
    </location>
</feature>
<dbReference type="InterPro" id="IPR011701">
    <property type="entry name" value="MFS"/>
</dbReference>
<feature type="transmembrane region" description="Helical" evidence="6">
    <location>
        <begin position="241"/>
        <end position="264"/>
    </location>
</feature>
<dbReference type="GO" id="GO:0005886">
    <property type="term" value="C:plasma membrane"/>
    <property type="evidence" value="ECO:0007669"/>
    <property type="project" value="UniProtKB-SubCell"/>
</dbReference>
<dbReference type="Proteomes" id="UP000032266">
    <property type="component" value="Chromosome"/>
</dbReference>
<sequence length="394" mass="42825">MLGFGLITVFWGNFGQSFFISWFGAAIQRELNLTATTYGLTYSAATVISGLSIMILGGLIDKIKIQHFVLLSSTGLFLAALFMSQVQSVSMLLLAFFMLRFFGQGLLPHTSGTAMSKYFSSNRGKALSISSNGVPLGEALLPAIAVALIAAIGWQHTWLVVAITVPLLFLPMALWLLKISGPAEAEQTTYSHTAAGQADGSRRTLLTDRRFWCALPLVLMPPFSVTGIFIHQGFILEQKHWSSTLFALTFTVYGVIHWCASFVTGPLIDRYSATRLFSFLGVPFAIGLILTGSLNHVYMAFVMMIMMGLGMSMMGSVVGSMWAEVYGTANLGSIRSLITSLIILSTSASPILLGFLIDHGMTANQLLTALGTYALISTILSLFSYHRRIAIPRR</sequence>
<feature type="transmembrane region" description="Helical" evidence="6">
    <location>
        <begin position="337"/>
        <end position="357"/>
    </location>
</feature>
<dbReference type="Pfam" id="PF07690">
    <property type="entry name" value="MFS_1"/>
    <property type="match status" value="1"/>
</dbReference>
<evidence type="ECO:0000256" key="3">
    <source>
        <dbReference type="ARBA" id="ARBA00022692"/>
    </source>
</evidence>
<proteinExistence type="predicted"/>
<protein>
    <submittedName>
        <fullName evidence="8">Arabinose efflux permease</fullName>
    </submittedName>
</protein>
<comment type="subcellular location">
    <subcellularLocation>
        <location evidence="1">Cell membrane</location>
        <topology evidence="1">Multi-pass membrane protein</topology>
    </subcellularLocation>
</comment>
<accession>A0A0C5VRI0</accession>
<feature type="transmembrane region" description="Helical" evidence="6">
    <location>
        <begin position="276"/>
        <end position="294"/>
    </location>
</feature>
<dbReference type="Gene3D" id="1.20.1250.20">
    <property type="entry name" value="MFS general substrate transporter like domains"/>
    <property type="match status" value="1"/>
</dbReference>
<keyword evidence="9" id="KW-1185">Reference proteome</keyword>
<dbReference type="PROSITE" id="PS50850">
    <property type="entry name" value="MFS"/>
    <property type="match status" value="1"/>
</dbReference>
<reference evidence="8 9" key="1">
    <citation type="submission" date="2014-01" db="EMBL/GenBank/DDBJ databases">
        <title>Full genme sequencing of cellulolytic bacterium Gynuella sunshinyii YC6258T gen. nov., sp. nov.</title>
        <authorList>
            <person name="Khan H."/>
            <person name="Chung E.J."/>
            <person name="Chung Y.R."/>
        </authorList>
    </citation>
    <scope>NUCLEOTIDE SEQUENCE [LARGE SCALE GENOMIC DNA]</scope>
    <source>
        <strain evidence="8 9">YC6258</strain>
    </source>
</reference>
<dbReference type="STRING" id="1445510.YC6258_04814"/>
<keyword evidence="2" id="KW-1003">Cell membrane</keyword>
<evidence type="ECO:0000259" key="7">
    <source>
        <dbReference type="PROSITE" id="PS50850"/>
    </source>
</evidence>
<dbReference type="GO" id="GO:0022857">
    <property type="term" value="F:transmembrane transporter activity"/>
    <property type="evidence" value="ECO:0007669"/>
    <property type="project" value="InterPro"/>
</dbReference>
<evidence type="ECO:0000256" key="2">
    <source>
        <dbReference type="ARBA" id="ARBA00022475"/>
    </source>
</evidence>
<evidence type="ECO:0000256" key="5">
    <source>
        <dbReference type="ARBA" id="ARBA00023136"/>
    </source>
</evidence>
<gene>
    <name evidence="8" type="ORF">YC6258_04814</name>
</gene>
<dbReference type="KEGG" id="gsn:YC6258_04814"/>
<dbReference type="HOGENOM" id="CLU_001265_59_9_6"/>
<dbReference type="SUPFAM" id="SSF103473">
    <property type="entry name" value="MFS general substrate transporter"/>
    <property type="match status" value="1"/>
</dbReference>